<keyword evidence="2" id="KW-0805">Transcription regulation</keyword>
<evidence type="ECO:0000313" key="9">
    <source>
        <dbReference type="EMBL" id="CAD6238767.1"/>
    </source>
</evidence>
<comment type="subcellular location">
    <subcellularLocation>
        <location evidence="1">Nucleus</location>
    </subcellularLocation>
</comment>
<evidence type="ECO:0000256" key="1">
    <source>
        <dbReference type="ARBA" id="ARBA00004123"/>
    </source>
</evidence>
<name>A0A811PCL8_9POAL</name>
<gene>
    <name evidence="9" type="ORF">NCGR_LOCUS25894</name>
</gene>
<keyword evidence="10" id="KW-1185">Reference proteome</keyword>
<dbReference type="PROSITE" id="PS51032">
    <property type="entry name" value="AP2_ERF"/>
    <property type="match status" value="1"/>
</dbReference>
<evidence type="ECO:0000256" key="4">
    <source>
        <dbReference type="ARBA" id="ARBA00023163"/>
    </source>
</evidence>
<dbReference type="PANTHER" id="PTHR31241">
    <property type="entry name" value="DEHYDRATION-RESPONSIVE ELEMENT-BINDING PROTEIN 2C"/>
    <property type="match status" value="1"/>
</dbReference>
<dbReference type="InterPro" id="IPR001471">
    <property type="entry name" value="AP2/ERF_dom"/>
</dbReference>
<dbReference type="SUPFAM" id="SSF54171">
    <property type="entry name" value="DNA-binding domain"/>
    <property type="match status" value="1"/>
</dbReference>
<dbReference type="EMBL" id="CAJGYO010000006">
    <property type="protein sequence ID" value="CAD6238767.1"/>
    <property type="molecule type" value="Genomic_DNA"/>
</dbReference>
<comment type="caution">
    <text evidence="9">The sequence shown here is derived from an EMBL/GenBank/DDBJ whole genome shotgun (WGS) entry which is preliminary data.</text>
</comment>
<feature type="domain" description="AP2/ERF" evidence="8">
    <location>
        <begin position="44"/>
        <end position="105"/>
    </location>
</feature>
<dbReference type="PANTHER" id="PTHR31241:SF80">
    <property type="entry name" value="AP2_ERF DOMAIN-CONTAINING PROTEIN"/>
    <property type="match status" value="1"/>
</dbReference>
<evidence type="ECO:0000256" key="5">
    <source>
        <dbReference type="ARBA" id="ARBA00023242"/>
    </source>
</evidence>
<dbReference type="Proteomes" id="UP000604825">
    <property type="component" value="Unassembled WGS sequence"/>
</dbReference>
<dbReference type="SMART" id="SM00380">
    <property type="entry name" value="AP2"/>
    <property type="match status" value="1"/>
</dbReference>
<dbReference type="Gene3D" id="3.30.730.10">
    <property type="entry name" value="AP2/ERF domain"/>
    <property type="match status" value="1"/>
</dbReference>
<organism evidence="9 10">
    <name type="scientific">Miscanthus lutarioriparius</name>
    <dbReference type="NCBI Taxonomy" id="422564"/>
    <lineage>
        <taxon>Eukaryota</taxon>
        <taxon>Viridiplantae</taxon>
        <taxon>Streptophyta</taxon>
        <taxon>Embryophyta</taxon>
        <taxon>Tracheophyta</taxon>
        <taxon>Spermatophyta</taxon>
        <taxon>Magnoliopsida</taxon>
        <taxon>Liliopsida</taxon>
        <taxon>Poales</taxon>
        <taxon>Poaceae</taxon>
        <taxon>PACMAD clade</taxon>
        <taxon>Panicoideae</taxon>
        <taxon>Andropogonodae</taxon>
        <taxon>Andropogoneae</taxon>
        <taxon>Saccharinae</taxon>
        <taxon>Miscanthus</taxon>
    </lineage>
</organism>
<dbReference type="GO" id="GO:0006950">
    <property type="term" value="P:response to stress"/>
    <property type="evidence" value="ECO:0007669"/>
    <property type="project" value="TreeGrafter"/>
</dbReference>
<dbReference type="GO" id="GO:0045893">
    <property type="term" value="P:positive regulation of DNA-templated transcription"/>
    <property type="evidence" value="ECO:0007669"/>
    <property type="project" value="TreeGrafter"/>
</dbReference>
<protein>
    <recommendedName>
        <fullName evidence="8">AP2/ERF domain-containing protein</fullName>
    </recommendedName>
</protein>
<comment type="similarity">
    <text evidence="6">Belongs to the AP2/ERF transcription factor family. ERF subfamily.</text>
</comment>
<evidence type="ECO:0000256" key="7">
    <source>
        <dbReference type="SAM" id="MobiDB-lite"/>
    </source>
</evidence>
<evidence type="ECO:0000259" key="8">
    <source>
        <dbReference type="PROSITE" id="PS51032"/>
    </source>
</evidence>
<dbReference type="OrthoDB" id="677684at2759"/>
<proteinExistence type="inferred from homology"/>
<accession>A0A811PCL8</accession>
<evidence type="ECO:0000256" key="6">
    <source>
        <dbReference type="ARBA" id="ARBA00024343"/>
    </source>
</evidence>
<feature type="region of interest" description="Disordered" evidence="7">
    <location>
        <begin position="1"/>
        <end position="42"/>
    </location>
</feature>
<dbReference type="GO" id="GO:0003700">
    <property type="term" value="F:DNA-binding transcription factor activity"/>
    <property type="evidence" value="ECO:0007669"/>
    <property type="project" value="InterPro"/>
</dbReference>
<evidence type="ECO:0000256" key="3">
    <source>
        <dbReference type="ARBA" id="ARBA00023125"/>
    </source>
</evidence>
<evidence type="ECO:0000313" key="10">
    <source>
        <dbReference type="Proteomes" id="UP000604825"/>
    </source>
</evidence>
<reference evidence="9" key="1">
    <citation type="submission" date="2020-10" db="EMBL/GenBank/DDBJ databases">
        <authorList>
            <person name="Han B."/>
            <person name="Lu T."/>
            <person name="Zhao Q."/>
            <person name="Huang X."/>
            <person name="Zhao Y."/>
        </authorList>
    </citation>
    <scope>NUCLEOTIDE SEQUENCE</scope>
</reference>
<dbReference type="GO" id="GO:0000976">
    <property type="term" value="F:transcription cis-regulatory region binding"/>
    <property type="evidence" value="ECO:0007669"/>
    <property type="project" value="TreeGrafter"/>
</dbReference>
<keyword evidence="3" id="KW-0238">DNA-binding</keyword>
<feature type="compositionally biased region" description="Polar residues" evidence="7">
    <location>
        <begin position="1"/>
        <end position="11"/>
    </location>
</feature>
<feature type="compositionally biased region" description="Basic residues" evidence="7">
    <location>
        <begin position="15"/>
        <end position="25"/>
    </location>
</feature>
<dbReference type="InterPro" id="IPR016177">
    <property type="entry name" value="DNA-bd_dom_sf"/>
</dbReference>
<dbReference type="InterPro" id="IPR036955">
    <property type="entry name" value="AP2/ERF_dom_sf"/>
</dbReference>
<keyword evidence="5" id="KW-0539">Nucleus</keyword>
<dbReference type="AlphaFoldDB" id="A0A811PCL8"/>
<dbReference type="GO" id="GO:0005634">
    <property type="term" value="C:nucleus"/>
    <property type="evidence" value="ECO:0007669"/>
    <property type="project" value="UniProtKB-SubCell"/>
</dbReference>
<sequence>MPAAATPTSNVAPAKRGRSQQHRGGHLATVPTMSNRRRPQKGLGWMGVRERSWGSWATEIRIPHTRLRLWIGRFRHALEAALAYDAAMFCFYGECLPRQRKFNFPDVQRPAIPDHLRIHLNIATIRVIAADYGRRCAPFLAPLVCPEVPGVLPAPPLVATVPGTDGAAATAGIEAATLTNDHRGINKKHFS</sequence>
<dbReference type="CDD" id="cd00018">
    <property type="entry name" value="AP2"/>
    <property type="match status" value="1"/>
</dbReference>
<evidence type="ECO:0000256" key="2">
    <source>
        <dbReference type="ARBA" id="ARBA00023015"/>
    </source>
</evidence>
<dbReference type="FunFam" id="3.30.730.10:FF:000010">
    <property type="entry name" value="AP2-EREBP transcription factor"/>
    <property type="match status" value="1"/>
</dbReference>
<keyword evidence="4" id="KW-0804">Transcription</keyword>